<dbReference type="InterPro" id="IPR003615">
    <property type="entry name" value="HNH_nuc"/>
</dbReference>
<feature type="domain" description="NUMOD4" evidence="1">
    <location>
        <begin position="10"/>
        <end position="54"/>
    </location>
</feature>
<dbReference type="InterPro" id="IPR044925">
    <property type="entry name" value="His-Me_finger_sf"/>
</dbReference>
<dbReference type="GO" id="GO:0016788">
    <property type="term" value="F:hydrolase activity, acting on ester bonds"/>
    <property type="evidence" value="ECO:0007669"/>
    <property type="project" value="InterPro"/>
</dbReference>
<evidence type="ECO:0000313" key="4">
    <source>
        <dbReference type="EMBL" id="ASZ75561.1"/>
    </source>
</evidence>
<dbReference type="Gene3D" id="1.10.10.10">
    <property type="entry name" value="Winged helix-like DNA-binding domain superfamily/Winged helix DNA-binding domain"/>
    <property type="match status" value="1"/>
</dbReference>
<dbReference type="InterPro" id="IPR054307">
    <property type="entry name" value="I-HmuI_NUMOD-like"/>
</dbReference>
<gene>
    <name evidence="4" type="ORF">phiSHEF2_36</name>
</gene>
<dbReference type="Pfam" id="PF13392">
    <property type="entry name" value="HNH_3"/>
    <property type="match status" value="1"/>
</dbReference>
<dbReference type="Pfam" id="PF22083">
    <property type="entry name" value="I-HmuI_NUMOD-like"/>
    <property type="match status" value="1"/>
</dbReference>
<organism evidence="4 5">
    <name type="scientific">Enterococcus phage phiSHEF2</name>
    <dbReference type="NCBI Taxonomy" id="2030922"/>
    <lineage>
        <taxon>Viruses</taxon>
        <taxon>Duplodnaviria</taxon>
        <taxon>Heunggongvirae</taxon>
        <taxon>Uroviricota</taxon>
        <taxon>Caudoviricetes</taxon>
        <taxon>Efquatrovirus</taxon>
        <taxon>Efquatrovirus SHEF2</taxon>
    </lineage>
</organism>
<sequence>MNQCANEKLEEWIEIDKHSRYCVSNLGRVKNKYTGRIMKATKNKTAGYMYIRLYSDSGKRTTFRLHRLVALHFLDNPNNYEDVNHIDEDKTNNMVSNLEWCSHLENIRHGTGVSRSKQSRSTPILCSNGIVYPSLNDCSKSLKLSCGAISEVLNGKRKHTKGFKFERIEEVE</sequence>
<evidence type="ECO:0000259" key="2">
    <source>
        <dbReference type="Pfam" id="PF13392"/>
    </source>
</evidence>
<protein>
    <submittedName>
        <fullName evidence="4">NUMOD4 motif protein</fullName>
    </submittedName>
</protein>
<evidence type="ECO:0000259" key="1">
    <source>
        <dbReference type="Pfam" id="PF07463"/>
    </source>
</evidence>
<name>A0A249XUA2_9CAUD</name>
<dbReference type="InterPro" id="IPR036388">
    <property type="entry name" value="WH-like_DNA-bd_sf"/>
</dbReference>
<dbReference type="Gene3D" id="3.90.75.20">
    <property type="match status" value="1"/>
</dbReference>
<proteinExistence type="predicted"/>
<feature type="domain" description="DNA endonuclease I-HmuI-like NUMOD-like" evidence="3">
    <location>
        <begin position="131"/>
        <end position="166"/>
    </location>
</feature>
<evidence type="ECO:0000313" key="5">
    <source>
        <dbReference type="Proteomes" id="UP000221448"/>
    </source>
</evidence>
<dbReference type="EMBL" id="MF678788">
    <property type="protein sequence ID" value="ASZ75561.1"/>
    <property type="molecule type" value="Genomic_DNA"/>
</dbReference>
<dbReference type="Proteomes" id="UP000221448">
    <property type="component" value="Segment"/>
</dbReference>
<dbReference type="OrthoDB" id="21336at10239"/>
<keyword evidence="5" id="KW-1185">Reference proteome</keyword>
<evidence type="ECO:0000259" key="3">
    <source>
        <dbReference type="Pfam" id="PF22083"/>
    </source>
</evidence>
<dbReference type="Pfam" id="PF07463">
    <property type="entry name" value="NUMOD4"/>
    <property type="match status" value="1"/>
</dbReference>
<reference evidence="4 5" key="1">
    <citation type="submission" date="2017-08" db="EMBL/GenBank/DDBJ databases">
        <title>Sequence of Bacteriophage phiSHEF2, isolated from wastewater with target organism Enterococcus faecalis OS16.</title>
        <authorList>
            <person name="Stafford G.P."/>
            <person name="Al-Zubidi M.I."/>
        </authorList>
    </citation>
    <scope>NUCLEOTIDE SEQUENCE [LARGE SCALE GENOMIC DNA]</scope>
</reference>
<feature type="domain" description="HNH nuclease" evidence="2">
    <location>
        <begin position="65"/>
        <end position="106"/>
    </location>
</feature>
<accession>A0A249XUA2</accession>
<dbReference type="SUPFAM" id="SSF64496">
    <property type="entry name" value="DNA-binding domain of intron-encoded endonucleases"/>
    <property type="match status" value="1"/>
</dbReference>
<dbReference type="InterPro" id="IPR010902">
    <property type="entry name" value="NUMOD4"/>
</dbReference>
<dbReference type="SUPFAM" id="SSF54060">
    <property type="entry name" value="His-Me finger endonucleases"/>
    <property type="match status" value="1"/>
</dbReference>